<feature type="region of interest" description="Disordered" evidence="1">
    <location>
        <begin position="465"/>
        <end position="493"/>
    </location>
</feature>
<gene>
    <name evidence="2" type="ORF">Anapl_16402</name>
</gene>
<dbReference type="Proteomes" id="UP000296049">
    <property type="component" value="Unassembled WGS sequence"/>
</dbReference>
<feature type="compositionally biased region" description="Polar residues" evidence="1">
    <location>
        <begin position="66"/>
        <end position="81"/>
    </location>
</feature>
<dbReference type="EMBL" id="KB744927">
    <property type="protein sequence ID" value="EOA94209.1"/>
    <property type="molecule type" value="Genomic_DNA"/>
</dbReference>
<evidence type="ECO:0000256" key="1">
    <source>
        <dbReference type="SAM" id="MobiDB-lite"/>
    </source>
</evidence>
<feature type="region of interest" description="Disordered" evidence="1">
    <location>
        <begin position="66"/>
        <end position="92"/>
    </location>
</feature>
<reference evidence="3" key="1">
    <citation type="journal article" date="2013" name="Nat. Genet.">
        <title>The duck genome and transcriptome provide insight into an avian influenza virus reservoir species.</title>
        <authorList>
            <person name="Huang Y."/>
            <person name="Li Y."/>
            <person name="Burt D.W."/>
            <person name="Chen H."/>
            <person name="Zhang Y."/>
            <person name="Qian W."/>
            <person name="Kim H."/>
            <person name="Gan S."/>
            <person name="Zhao Y."/>
            <person name="Li J."/>
            <person name="Yi K."/>
            <person name="Feng H."/>
            <person name="Zhu P."/>
            <person name="Li B."/>
            <person name="Liu Q."/>
            <person name="Fairley S."/>
            <person name="Magor K.E."/>
            <person name="Du Z."/>
            <person name="Hu X."/>
            <person name="Goodman L."/>
            <person name="Tafer H."/>
            <person name="Vignal A."/>
            <person name="Lee T."/>
            <person name="Kim K.W."/>
            <person name="Sheng Z."/>
            <person name="An Y."/>
            <person name="Searle S."/>
            <person name="Herrero J."/>
            <person name="Groenen M.A."/>
            <person name="Crooijmans R.P."/>
            <person name="Faraut T."/>
            <person name="Cai Q."/>
            <person name="Webster R.G."/>
            <person name="Aldridge J.R."/>
            <person name="Warren W.C."/>
            <person name="Bartschat S."/>
            <person name="Kehr S."/>
            <person name="Marz M."/>
            <person name="Stadler P.F."/>
            <person name="Smith J."/>
            <person name="Kraus R.H."/>
            <person name="Zhao Y."/>
            <person name="Ren L."/>
            <person name="Fei J."/>
            <person name="Morisson M."/>
            <person name="Kaiser P."/>
            <person name="Griffin D.K."/>
            <person name="Rao M."/>
            <person name="Pitel F."/>
            <person name="Wang J."/>
            <person name="Li N."/>
        </authorList>
    </citation>
    <scope>NUCLEOTIDE SEQUENCE [LARGE SCALE GENOMIC DNA]</scope>
</reference>
<feature type="region of interest" description="Disordered" evidence="1">
    <location>
        <begin position="383"/>
        <end position="426"/>
    </location>
</feature>
<feature type="compositionally biased region" description="Basic and acidic residues" evidence="1">
    <location>
        <begin position="573"/>
        <end position="588"/>
    </location>
</feature>
<feature type="region of interest" description="Disordered" evidence="1">
    <location>
        <begin position="628"/>
        <end position="671"/>
    </location>
</feature>
<feature type="compositionally biased region" description="Polar residues" evidence="1">
    <location>
        <begin position="252"/>
        <end position="272"/>
    </location>
</feature>
<feature type="compositionally biased region" description="Polar residues" evidence="1">
    <location>
        <begin position="279"/>
        <end position="290"/>
    </location>
</feature>
<feature type="compositionally biased region" description="Polar residues" evidence="1">
    <location>
        <begin position="955"/>
        <end position="970"/>
    </location>
</feature>
<feature type="region of interest" description="Disordered" evidence="1">
    <location>
        <begin position="567"/>
        <end position="610"/>
    </location>
</feature>
<sequence length="1529" mass="167255">MHADFLKLEHSEAAIDVNEHLGNLAKDDIRHESLFAIEELSLLAQGVQDGEVLCNVPPCRLAQVCPKSSTPQPPSVKTTAGRSEPAPGPTAISLSSSVESVRLEMLAPKSFVDSRCYKKAARKGRPSYMAKGRRTKDVSITHQRARAVLQPHLCIYPLALRVSTPALHPCRGEEEGCHNSWPYTHQPASLTARRCNGAKCWWRAFADGKRGAEWVWARSRLRAVAVVVALAQEGCEGNSWGVKPHRGDAVLQGQSAAQSRESSTGHAYQQVSEGAKTAVTDSGTSQVKHSSSFRHPILSARSRSRPHPGPVASSRNDAIFVHNACNTIRRACNEDAGSFIREDGLQLCAGSWPARLPLPLETPSPCRLLAAHTPLEGRHKELQDVHQASLAGARDPEGRAGGSPRPPEPTREQREHRPARKTKDPWKVSWDRRTLLAQRTYLVSHTLSQSRAGTHELLRSCTAYSQSKDNQTHGSPPELLTREGAGASPELTPDQPAWLIQSCPPAAAAETILKARPWETTRKHSLILLVVFTDTTTPKGWSLLCASPRCVLRGCAKPCEMWSHSRRSNSVHECSKRQRSGHGEHGSERPCGMEPSLGTPRVGTEREVPAQQQRSLCVFIRLTERKRGGEKAKRRREGSTRRVRTGLEVSDAGPSHMHKTHQEDAELQTSSKERPLLQRRKFIRYSDEAGLKRVNAIGQTSLTTPALPSSQRSATVCGWALAAAPPGALTPPLLLRAGFCEGSWLITPAIKRSSDRTRTATVDRRSLRSRGILDQHALEPAQFINPVTCLYSHRVPFKTPPNRQASRLLISNYAGSQRARSFAAVSQWSSMERCQLTRAELQQHPDKTKPTLTLVVPALGSSQTESPETCVRGASCRKHLGGRGLCSDHLSASRCLRSAHDGPPADPAGFHKLVTATPAPRMPFSIHLLTSATPGAGESGCQERETKPQMPAGGQRNTSLEQRQNASSWTCEGGQERHALKSEQEKLVKAVEERRIKYVIYRLKGEVRHDGSNPHRPNDPILATYDLCKYKIIYPLLPINPGAFRVTEPSGATSLGRHKHPLQGSSSTPCAESPGTGLSANHLHAGGKQPVKMRRKREGEAPGRKRNSAAGRGKAAGEAEEEVGRRGIRTKAKFSYTSSRRQKNRVLGLHSLCCWARTKGLGVQQPFLYLSKTQDSPRGFQITPCNELYVEGSPHFGHLMTVAASSCMINAGFQITPCNELYVEVPALQAGFTSRALKRCPAGIRSGTLSALFKPYCTPECHKKLCAERQNRPEMLYSRVLVRYFLPLSIYGRFRMQAARDRNQHPSCKRPLIIYSSIQAALSFIITLLEIAEGLPGLPEMSQGHFFSSLQFVTMHLTELRGRPLPFMGDNASSADTLQQGVEAKAGFIPWRPGSPEQREDLRADGAATSSISPAKGPAAAGWSRVSIIRGSERCAAIKKGSCVPLSPAEPTGRDPSARAEPTAAALSSAATDYGLVSRAFEHQGPHVSTQFVLCITFISLSVVYVKHLLRIKSNNIGVATTAIIYDEA</sequence>
<feature type="region of interest" description="Disordered" evidence="1">
    <location>
        <begin position="1050"/>
        <end position="1124"/>
    </location>
</feature>
<evidence type="ECO:0000313" key="3">
    <source>
        <dbReference type="Proteomes" id="UP000296049"/>
    </source>
</evidence>
<organism evidence="2 3">
    <name type="scientific">Anas platyrhynchos</name>
    <name type="common">Mallard</name>
    <name type="synonym">Anas boschas</name>
    <dbReference type="NCBI Taxonomy" id="8839"/>
    <lineage>
        <taxon>Eukaryota</taxon>
        <taxon>Metazoa</taxon>
        <taxon>Chordata</taxon>
        <taxon>Craniata</taxon>
        <taxon>Vertebrata</taxon>
        <taxon>Euteleostomi</taxon>
        <taxon>Archelosauria</taxon>
        <taxon>Archosauria</taxon>
        <taxon>Dinosauria</taxon>
        <taxon>Saurischia</taxon>
        <taxon>Theropoda</taxon>
        <taxon>Coelurosauria</taxon>
        <taxon>Aves</taxon>
        <taxon>Neognathae</taxon>
        <taxon>Galloanserae</taxon>
        <taxon>Anseriformes</taxon>
        <taxon>Anatidae</taxon>
        <taxon>Anatinae</taxon>
        <taxon>Anas</taxon>
    </lineage>
</organism>
<keyword evidence="3" id="KW-1185">Reference proteome</keyword>
<accession>R0KYC0</accession>
<evidence type="ECO:0000313" key="2">
    <source>
        <dbReference type="EMBL" id="EOA94209.1"/>
    </source>
</evidence>
<feature type="region of interest" description="Disordered" evidence="1">
    <location>
        <begin position="931"/>
        <end position="977"/>
    </location>
</feature>
<name>R0KYC0_ANAPL</name>
<feature type="compositionally biased region" description="Polar residues" evidence="1">
    <location>
        <begin position="465"/>
        <end position="474"/>
    </location>
</feature>
<feature type="region of interest" description="Disordered" evidence="1">
    <location>
        <begin position="250"/>
        <end position="315"/>
    </location>
</feature>
<feature type="compositionally biased region" description="Basic residues" evidence="1">
    <location>
        <begin position="632"/>
        <end position="644"/>
    </location>
</feature>
<feature type="compositionally biased region" description="Basic and acidic residues" evidence="1">
    <location>
        <begin position="408"/>
        <end position="426"/>
    </location>
</feature>
<proteinExistence type="predicted"/>
<protein>
    <submittedName>
        <fullName evidence="2">Uncharacterized protein</fullName>
    </submittedName>
</protein>
<feature type="region of interest" description="Disordered" evidence="1">
    <location>
        <begin position="1387"/>
        <end position="1416"/>
    </location>
</feature>